<evidence type="ECO:0000313" key="16">
    <source>
        <dbReference type="Proteomes" id="UP000694843"/>
    </source>
</evidence>
<dbReference type="Pfam" id="PF01331">
    <property type="entry name" value="mRNA_cap_enzyme"/>
    <property type="match status" value="1"/>
</dbReference>
<dbReference type="GO" id="GO:0004484">
    <property type="term" value="F:mRNA guanylyltransferase activity"/>
    <property type="evidence" value="ECO:0007669"/>
    <property type="project" value="UniProtKB-EC"/>
</dbReference>
<dbReference type="PROSITE" id="PS00383">
    <property type="entry name" value="TYR_PHOSPHATASE_1"/>
    <property type="match status" value="1"/>
</dbReference>
<feature type="binding site" evidence="13">
    <location>
        <begin position="534"/>
        <end position="539"/>
    </location>
    <ligand>
        <name>GTP</name>
        <dbReference type="ChEBI" id="CHEBI:37565"/>
    </ligand>
</feature>
<evidence type="ECO:0000256" key="13">
    <source>
        <dbReference type="PIRSR" id="PIRSR036958-3"/>
    </source>
</evidence>
<evidence type="ECO:0000256" key="4">
    <source>
        <dbReference type="ARBA" id="ARBA00022679"/>
    </source>
</evidence>
<dbReference type="InterPro" id="IPR029021">
    <property type="entry name" value="Prot-tyrosine_phosphatase-like"/>
</dbReference>
<dbReference type="InterPro" id="IPR012340">
    <property type="entry name" value="NA-bd_OB-fold"/>
</dbReference>
<feature type="active site" description="Phosphocysteine intermediate" evidence="11">
    <location>
        <position position="135"/>
    </location>
</feature>
<dbReference type="SUPFAM" id="SSF52799">
    <property type="entry name" value="(Phosphotyrosine protein) phosphatases II"/>
    <property type="match status" value="1"/>
</dbReference>
<evidence type="ECO:0000256" key="5">
    <source>
        <dbReference type="ARBA" id="ARBA00022695"/>
    </source>
</evidence>
<dbReference type="PANTHER" id="PTHR10367">
    <property type="entry name" value="MRNA-CAPPING ENZYME"/>
    <property type="match status" value="1"/>
</dbReference>
<evidence type="ECO:0000259" key="15">
    <source>
        <dbReference type="PROSITE" id="PS50056"/>
    </source>
</evidence>
<keyword evidence="6 13" id="KW-0547">Nucleotide-binding</keyword>
<dbReference type="Gene3D" id="3.30.470.30">
    <property type="entry name" value="DNA ligase/mRNA capping enzyme"/>
    <property type="match status" value="1"/>
</dbReference>
<dbReference type="CDD" id="cd17664">
    <property type="entry name" value="Mce1_N"/>
    <property type="match status" value="1"/>
</dbReference>
<dbReference type="PANTHER" id="PTHR10367:SF17">
    <property type="entry name" value="MRNA-CAPPING ENZYME"/>
    <property type="match status" value="1"/>
</dbReference>
<keyword evidence="9" id="KW-0539">Nucleus</keyword>
<dbReference type="InterPro" id="IPR016130">
    <property type="entry name" value="Tyr_Pase_AS"/>
</dbReference>
<dbReference type="SUPFAM" id="SSF50249">
    <property type="entry name" value="Nucleic acid-binding proteins"/>
    <property type="match status" value="1"/>
</dbReference>
<proteinExistence type="predicted"/>
<feature type="binding site" evidence="13">
    <location>
        <position position="300"/>
    </location>
    <ligand>
        <name>GTP</name>
        <dbReference type="ChEBI" id="CHEBI:37565"/>
    </ligand>
</feature>
<dbReference type="Pfam" id="PF03919">
    <property type="entry name" value="mRNA_cap_C"/>
    <property type="match status" value="1"/>
</dbReference>
<name>A0A8B7NYU0_HYAAZ</name>
<evidence type="ECO:0000256" key="8">
    <source>
        <dbReference type="ARBA" id="ARBA00023134"/>
    </source>
</evidence>
<dbReference type="GeneID" id="108675378"/>
<dbReference type="PROSITE" id="PS50056">
    <property type="entry name" value="TYR_PHOSPHATASE_2"/>
    <property type="match status" value="1"/>
</dbReference>
<comment type="catalytic activity">
    <reaction evidence="10">
        <text>a 5'-end diphospho-ribonucleoside in mRNA + GTP + H(+) = a 5'-end (5'-triphosphoguanosine)-ribonucleoside in mRNA + diphosphate</text>
        <dbReference type="Rhea" id="RHEA:67012"/>
        <dbReference type="Rhea" id="RHEA-COMP:17165"/>
        <dbReference type="Rhea" id="RHEA-COMP:17166"/>
        <dbReference type="ChEBI" id="CHEBI:15378"/>
        <dbReference type="ChEBI" id="CHEBI:33019"/>
        <dbReference type="ChEBI" id="CHEBI:37565"/>
        <dbReference type="ChEBI" id="CHEBI:167616"/>
        <dbReference type="ChEBI" id="CHEBI:167617"/>
        <dbReference type="EC" id="2.7.7.50"/>
    </reaction>
    <physiologicalReaction direction="left-to-right" evidence="10">
        <dbReference type="Rhea" id="RHEA:67013"/>
    </physiologicalReaction>
</comment>
<dbReference type="InterPro" id="IPR013846">
    <property type="entry name" value="mRNA_cap_enzyme_C"/>
</dbReference>
<feature type="region of interest" description="Disordered" evidence="14">
    <location>
        <begin position="197"/>
        <end position="239"/>
    </location>
</feature>
<protein>
    <recommendedName>
        <fullName evidence="2">mRNA guanylyltransferase</fullName>
        <ecNumber evidence="2">2.7.7.50</ecNumber>
    </recommendedName>
</protein>
<dbReference type="InterPro" id="IPR017074">
    <property type="entry name" value="mRNA_cap_enz_bifunc"/>
</dbReference>
<dbReference type="Gene3D" id="3.90.190.10">
    <property type="entry name" value="Protein tyrosine phosphatase superfamily"/>
    <property type="match status" value="1"/>
</dbReference>
<keyword evidence="5" id="KW-0548">Nucleotidyltransferase</keyword>
<keyword evidence="3" id="KW-0507">mRNA processing</keyword>
<dbReference type="GO" id="GO:0005634">
    <property type="term" value="C:nucleus"/>
    <property type="evidence" value="ECO:0007669"/>
    <property type="project" value="UniProtKB-SubCell"/>
</dbReference>
<dbReference type="EC" id="2.7.7.50" evidence="2"/>
<dbReference type="GO" id="GO:0006370">
    <property type="term" value="P:7-methylguanosine mRNA capping"/>
    <property type="evidence" value="ECO:0007669"/>
    <property type="project" value="UniProtKB-KW"/>
</dbReference>
<feature type="active site" description="N6-GMP-lysine intermediate" evidence="12">
    <location>
        <position position="295"/>
    </location>
</feature>
<dbReference type="RefSeq" id="XP_018018870.1">
    <property type="nucleotide sequence ID" value="XM_018163381.2"/>
</dbReference>
<dbReference type="AlphaFoldDB" id="A0A8B7NYU0"/>
<evidence type="ECO:0000256" key="6">
    <source>
        <dbReference type="ARBA" id="ARBA00022741"/>
    </source>
</evidence>
<feature type="region of interest" description="Disordered" evidence="14">
    <location>
        <begin position="582"/>
        <end position="699"/>
    </location>
</feature>
<feature type="domain" description="Tyrosine specific protein phosphatases" evidence="15">
    <location>
        <begin position="113"/>
        <end position="180"/>
    </location>
</feature>
<dbReference type="GO" id="GO:0140818">
    <property type="term" value="F:mRNA 5'-triphosphate monophosphatase activity"/>
    <property type="evidence" value="ECO:0007669"/>
    <property type="project" value="InterPro"/>
</dbReference>
<dbReference type="InterPro" id="IPR051029">
    <property type="entry name" value="mRNA_Capping_Enz/RNA_Phosphat"/>
</dbReference>
<sequence>MNHSQSNGSGPGPIPQRWLECPRKSDGLIHGLFLAFKTPLSAKFDDQVPPANRFSPNMLIGSMKSHKVEIGLWVDLTNTNRFYDFKDVKSNDCRYVKLSCRGHGEAPSQESVQTFIRICSTFKAKYPLKAIAVHCTHGFNRTGFMICSYLVEQEDISIDLAVQMFARSRSPGIYKQDYINQLFQWYGDGDDAPPVAPALPSWHTECDDSDTESGSSGVRGGKRNGHERNKSNPTFMEGVDNVRPVTQPEVLSRVRRRIQDMCGFRSSGFPGCQPVSMSRDNISLLKDHPYYVSWKADGTRYMMLIDGGGEIYLSDRDNSIFHAPDITFKDKDDLNVNLKDTLIDGELVIDVEPGTKKRYPRYLIYDALRIRGRDIREDTFWLRWERINTDIIMPRNFAITTGKINKAREPFSVRRKDFWEASECNTKKLLSDSFTKKLLHEPDGLIFQPDQLPYMCGRCDAVLKWKPPSHNSVDFKLKIVTRGGEGLLTSKVGLLFVGGLDAPFGEIKIKNLKNYDNKIIECSVNEKREWVFMRERTDKSFPNSYQTAEAVVKTIMQPVTEQYLLDYIAQHGYRKPDHLLMPPPPGIASTRPPAQPPARNHHPSVNTNGVNNNHNALGNARKSFRQHEDQHLGSASTSNASEDLVMPSDWHGASDSSLEFESYDARGHSGRRQRLSSDEDDNSSGDEASQQTTKRRCMS</sequence>
<feature type="binding site" evidence="13">
    <location>
        <begin position="464"/>
        <end position="466"/>
    </location>
    <ligand>
        <name>GTP</name>
        <dbReference type="ChEBI" id="CHEBI:37565"/>
    </ligand>
</feature>
<evidence type="ECO:0000256" key="11">
    <source>
        <dbReference type="PIRSR" id="PIRSR036958-1"/>
    </source>
</evidence>
<keyword evidence="8 13" id="KW-0342">GTP-binding</keyword>
<dbReference type="GO" id="GO:0005524">
    <property type="term" value="F:ATP binding"/>
    <property type="evidence" value="ECO:0007669"/>
    <property type="project" value="InterPro"/>
</dbReference>
<feature type="compositionally biased region" description="Low complexity" evidence="14">
    <location>
        <begin position="605"/>
        <end position="620"/>
    </location>
</feature>
<feature type="binding site" evidence="13">
    <location>
        <position position="316"/>
    </location>
    <ligand>
        <name>GTP</name>
        <dbReference type="ChEBI" id="CHEBI:37565"/>
    </ligand>
</feature>
<dbReference type="InterPro" id="IPR000340">
    <property type="entry name" value="Dual-sp_phosphatase_cat-dom"/>
</dbReference>
<dbReference type="FunFam" id="3.90.190.10:FF:000040">
    <property type="entry name" value="mRNA-capping enzyme"/>
    <property type="match status" value="1"/>
</dbReference>
<accession>A0A8B7NYU0</accession>
<dbReference type="CTD" id="32379"/>
<dbReference type="FunFam" id="3.30.470.30:FF:000040">
    <property type="entry name" value="mRNA-capping enzyme"/>
    <property type="match status" value="1"/>
</dbReference>
<feature type="binding site" evidence="13">
    <location>
        <begin position="344"/>
        <end position="346"/>
    </location>
    <ligand>
        <name>GTP</name>
        <dbReference type="ChEBI" id="CHEBI:37565"/>
    </ligand>
</feature>
<keyword evidence="4" id="KW-0808">Transferase</keyword>
<evidence type="ECO:0000256" key="9">
    <source>
        <dbReference type="ARBA" id="ARBA00023242"/>
    </source>
</evidence>
<gene>
    <name evidence="17" type="primary">LOC108675378</name>
</gene>
<dbReference type="KEGG" id="hazt:108675378"/>
<keyword evidence="7" id="KW-0506">mRNA capping</keyword>
<dbReference type="OrthoDB" id="200924at2759"/>
<evidence type="ECO:0000256" key="1">
    <source>
        <dbReference type="ARBA" id="ARBA00004123"/>
    </source>
</evidence>
<dbReference type="InterPro" id="IPR001339">
    <property type="entry name" value="mRNA_cap_enzyme_adenylation"/>
</dbReference>
<dbReference type="GO" id="GO:0005525">
    <property type="term" value="F:GTP binding"/>
    <property type="evidence" value="ECO:0007669"/>
    <property type="project" value="UniProtKB-KW"/>
</dbReference>
<dbReference type="SUPFAM" id="SSF56091">
    <property type="entry name" value="DNA ligase/mRNA capping enzyme, catalytic domain"/>
    <property type="match status" value="1"/>
</dbReference>
<keyword evidence="16" id="KW-1185">Reference proteome</keyword>
<dbReference type="FunFam" id="2.40.50.140:FF:000291">
    <property type="entry name" value="mRNA-capping enzyme"/>
    <property type="match status" value="1"/>
</dbReference>
<evidence type="ECO:0000256" key="12">
    <source>
        <dbReference type="PIRSR" id="PIRSR036958-2"/>
    </source>
</evidence>
<dbReference type="Pfam" id="PF00782">
    <property type="entry name" value="DSPc"/>
    <property type="match status" value="1"/>
</dbReference>
<reference evidence="17" key="1">
    <citation type="submission" date="2025-08" db="UniProtKB">
        <authorList>
            <consortium name="RefSeq"/>
        </authorList>
    </citation>
    <scope>IDENTIFICATION</scope>
    <source>
        <tissue evidence="17">Whole organism</tissue>
    </source>
</reference>
<evidence type="ECO:0000256" key="10">
    <source>
        <dbReference type="ARBA" id="ARBA00044624"/>
    </source>
</evidence>
<dbReference type="Gene3D" id="2.40.50.140">
    <property type="entry name" value="Nucleic acid-binding proteins"/>
    <property type="match status" value="1"/>
</dbReference>
<dbReference type="InterPro" id="IPR000387">
    <property type="entry name" value="Tyr_Pase_dom"/>
</dbReference>
<dbReference type="PIRSF" id="PIRSF036958">
    <property type="entry name" value="mRNA_capping_HCE"/>
    <property type="match status" value="1"/>
</dbReference>
<evidence type="ECO:0000256" key="14">
    <source>
        <dbReference type="SAM" id="MobiDB-lite"/>
    </source>
</evidence>
<evidence type="ECO:0000256" key="2">
    <source>
        <dbReference type="ARBA" id="ARBA00012475"/>
    </source>
</evidence>
<dbReference type="OMA" id="FWDIWMS"/>
<organism evidence="16 17">
    <name type="scientific">Hyalella azteca</name>
    <name type="common">Amphipod</name>
    <dbReference type="NCBI Taxonomy" id="294128"/>
    <lineage>
        <taxon>Eukaryota</taxon>
        <taxon>Metazoa</taxon>
        <taxon>Ecdysozoa</taxon>
        <taxon>Arthropoda</taxon>
        <taxon>Crustacea</taxon>
        <taxon>Multicrustacea</taxon>
        <taxon>Malacostraca</taxon>
        <taxon>Eumalacostraca</taxon>
        <taxon>Peracarida</taxon>
        <taxon>Amphipoda</taxon>
        <taxon>Senticaudata</taxon>
        <taxon>Talitrida</taxon>
        <taxon>Talitroidea</taxon>
        <taxon>Hyalellidae</taxon>
        <taxon>Hyalella</taxon>
    </lineage>
</organism>
<comment type="subcellular location">
    <subcellularLocation>
        <location evidence="1">Nucleus</location>
    </subcellularLocation>
</comment>
<dbReference type="CDD" id="cd07895">
    <property type="entry name" value="Adenylation_mRNA_capping"/>
    <property type="match status" value="1"/>
</dbReference>
<dbReference type="Proteomes" id="UP000694843">
    <property type="component" value="Unplaced"/>
</dbReference>
<evidence type="ECO:0000256" key="7">
    <source>
        <dbReference type="ARBA" id="ARBA00023042"/>
    </source>
</evidence>
<evidence type="ECO:0000256" key="3">
    <source>
        <dbReference type="ARBA" id="ARBA00022664"/>
    </source>
</evidence>
<evidence type="ECO:0000313" key="17">
    <source>
        <dbReference type="RefSeq" id="XP_018018870.1"/>
    </source>
</evidence>